<protein>
    <submittedName>
        <fullName evidence="3">Uncharacterized protein</fullName>
    </submittedName>
</protein>
<dbReference type="EMBL" id="JADWYR010000001">
    <property type="protein sequence ID" value="MBG9376766.1"/>
    <property type="molecule type" value="Genomic_DNA"/>
</dbReference>
<gene>
    <name evidence="3" type="ORF">I5907_10995</name>
</gene>
<dbReference type="AlphaFoldDB" id="A0A931GUK7"/>
<sequence length="132" mass="15258">MNKLMLLLLSLVAVTSVSNAQDSTARKTKKERIQNHAQNMDSTRRQNLKEKGITKENLKDLDLSQDQKKQVDDILINTKKEKEKIKNDATLTDAQKEEKLKATEKDAKAKLNNVLTPEQREKMKKKRMKPQE</sequence>
<evidence type="ECO:0000256" key="1">
    <source>
        <dbReference type="SAM" id="MobiDB-lite"/>
    </source>
</evidence>
<feature type="region of interest" description="Disordered" evidence="1">
    <location>
        <begin position="19"/>
        <end position="53"/>
    </location>
</feature>
<feature type="compositionally biased region" description="Basic and acidic residues" evidence="1">
    <location>
        <begin position="96"/>
        <end position="109"/>
    </location>
</feature>
<comment type="caution">
    <text evidence="3">The sequence shown here is derived from an EMBL/GenBank/DDBJ whole genome shotgun (WGS) entry which is preliminary data.</text>
</comment>
<reference evidence="3" key="1">
    <citation type="submission" date="2020-11" db="EMBL/GenBank/DDBJ databases">
        <title>Bacterial whole genome sequence for Panacibacter sp. DH6.</title>
        <authorList>
            <person name="Le V."/>
            <person name="Ko S."/>
            <person name="Ahn C.-Y."/>
            <person name="Oh H.-M."/>
        </authorList>
    </citation>
    <scope>NUCLEOTIDE SEQUENCE</scope>
    <source>
        <strain evidence="3">DH6</strain>
    </source>
</reference>
<proteinExistence type="predicted"/>
<feature type="compositionally biased region" description="Basic and acidic residues" evidence="1">
    <location>
        <begin position="42"/>
        <end position="53"/>
    </location>
</feature>
<dbReference type="Proteomes" id="UP000628448">
    <property type="component" value="Unassembled WGS sequence"/>
</dbReference>
<keyword evidence="4" id="KW-1185">Reference proteome</keyword>
<keyword evidence="2" id="KW-0732">Signal</keyword>
<evidence type="ECO:0000313" key="3">
    <source>
        <dbReference type="EMBL" id="MBG9376766.1"/>
    </source>
</evidence>
<organism evidence="3 4">
    <name type="scientific">Panacibacter microcysteis</name>
    <dbReference type="NCBI Taxonomy" id="2793269"/>
    <lineage>
        <taxon>Bacteria</taxon>
        <taxon>Pseudomonadati</taxon>
        <taxon>Bacteroidota</taxon>
        <taxon>Chitinophagia</taxon>
        <taxon>Chitinophagales</taxon>
        <taxon>Chitinophagaceae</taxon>
        <taxon>Panacibacter</taxon>
    </lineage>
</organism>
<feature type="chain" id="PRO_5037740561" evidence="2">
    <location>
        <begin position="21"/>
        <end position="132"/>
    </location>
</feature>
<name>A0A931GUK7_9BACT</name>
<feature type="compositionally biased region" description="Basic residues" evidence="1">
    <location>
        <begin position="122"/>
        <end position="132"/>
    </location>
</feature>
<accession>A0A931GUK7</accession>
<feature type="signal peptide" evidence="2">
    <location>
        <begin position="1"/>
        <end position="20"/>
    </location>
</feature>
<evidence type="ECO:0000313" key="4">
    <source>
        <dbReference type="Proteomes" id="UP000628448"/>
    </source>
</evidence>
<evidence type="ECO:0000256" key="2">
    <source>
        <dbReference type="SAM" id="SignalP"/>
    </source>
</evidence>
<dbReference type="RefSeq" id="WP_196990762.1">
    <property type="nucleotide sequence ID" value="NZ_JADWYR010000001.1"/>
</dbReference>
<feature type="region of interest" description="Disordered" evidence="1">
    <location>
        <begin position="96"/>
        <end position="132"/>
    </location>
</feature>